<dbReference type="EMBL" id="JBBPBM010000129">
    <property type="protein sequence ID" value="KAK8505223.1"/>
    <property type="molecule type" value="Genomic_DNA"/>
</dbReference>
<name>A0ABR2BDL5_9ROSI</name>
<organism evidence="1 2">
    <name type="scientific">Hibiscus sabdariffa</name>
    <name type="common">roselle</name>
    <dbReference type="NCBI Taxonomy" id="183260"/>
    <lineage>
        <taxon>Eukaryota</taxon>
        <taxon>Viridiplantae</taxon>
        <taxon>Streptophyta</taxon>
        <taxon>Embryophyta</taxon>
        <taxon>Tracheophyta</taxon>
        <taxon>Spermatophyta</taxon>
        <taxon>Magnoliopsida</taxon>
        <taxon>eudicotyledons</taxon>
        <taxon>Gunneridae</taxon>
        <taxon>Pentapetalae</taxon>
        <taxon>rosids</taxon>
        <taxon>malvids</taxon>
        <taxon>Malvales</taxon>
        <taxon>Malvaceae</taxon>
        <taxon>Malvoideae</taxon>
        <taxon>Hibiscus</taxon>
    </lineage>
</organism>
<evidence type="ECO:0000313" key="2">
    <source>
        <dbReference type="Proteomes" id="UP001472677"/>
    </source>
</evidence>
<reference evidence="1 2" key="1">
    <citation type="journal article" date="2024" name="G3 (Bethesda)">
        <title>Genome assembly of Hibiscus sabdariffa L. provides insights into metabolisms of medicinal natural products.</title>
        <authorList>
            <person name="Kim T."/>
        </authorList>
    </citation>
    <scope>NUCLEOTIDE SEQUENCE [LARGE SCALE GENOMIC DNA]</scope>
    <source>
        <strain evidence="1">TK-2024</strain>
        <tissue evidence="1">Old leaves</tissue>
    </source>
</reference>
<dbReference type="Proteomes" id="UP001472677">
    <property type="component" value="Unassembled WGS sequence"/>
</dbReference>
<comment type="caution">
    <text evidence="1">The sequence shown here is derived from an EMBL/GenBank/DDBJ whole genome shotgun (WGS) entry which is preliminary data.</text>
</comment>
<proteinExistence type="predicted"/>
<protein>
    <submittedName>
        <fullName evidence="1">Uncharacterized protein</fullName>
    </submittedName>
</protein>
<gene>
    <name evidence="1" type="ORF">V6N12_066750</name>
</gene>
<evidence type="ECO:0000313" key="1">
    <source>
        <dbReference type="EMBL" id="KAK8505223.1"/>
    </source>
</evidence>
<sequence>MPFFIGHRLHNRPPRTPCRICVWDYRVGLLAAAVEDGLATAGVKGCCNPRCCFRLLLGHLLVAGFETKCGLVFWTRWEPDLSRAQPERI</sequence>
<accession>A0ABR2BDL5</accession>
<keyword evidence="2" id="KW-1185">Reference proteome</keyword>